<evidence type="ECO:0000313" key="6">
    <source>
        <dbReference type="EMBL" id="GHE75470.1"/>
    </source>
</evidence>
<evidence type="ECO:0000313" key="7">
    <source>
        <dbReference type="Proteomes" id="UP000658258"/>
    </source>
</evidence>
<proteinExistence type="predicted"/>
<comment type="cofactor">
    <cofactor evidence="1">
        <name>pyridoxal 5'-phosphate</name>
        <dbReference type="ChEBI" id="CHEBI:597326"/>
    </cofactor>
</comment>
<feature type="domain" description="Aminotransferase class I/classII large" evidence="5">
    <location>
        <begin position="42"/>
        <end position="390"/>
    </location>
</feature>
<evidence type="ECO:0000259" key="5">
    <source>
        <dbReference type="Pfam" id="PF00155"/>
    </source>
</evidence>
<dbReference type="Proteomes" id="UP000658258">
    <property type="component" value="Unassembled WGS sequence"/>
</dbReference>
<organism evidence="6 7">
    <name type="scientific">Roseivirga thermotolerans</name>
    <dbReference type="NCBI Taxonomy" id="1758176"/>
    <lineage>
        <taxon>Bacteria</taxon>
        <taxon>Pseudomonadati</taxon>
        <taxon>Bacteroidota</taxon>
        <taxon>Cytophagia</taxon>
        <taxon>Cytophagales</taxon>
        <taxon>Roseivirgaceae</taxon>
        <taxon>Roseivirga</taxon>
    </lineage>
</organism>
<dbReference type="EMBL" id="BNAG01000006">
    <property type="protein sequence ID" value="GHE75470.1"/>
    <property type="molecule type" value="Genomic_DNA"/>
</dbReference>
<dbReference type="InterPro" id="IPR015422">
    <property type="entry name" value="PyrdxlP-dep_Trfase_small"/>
</dbReference>
<dbReference type="CDD" id="cd00609">
    <property type="entry name" value="AAT_like"/>
    <property type="match status" value="1"/>
</dbReference>
<evidence type="ECO:0000256" key="4">
    <source>
        <dbReference type="ARBA" id="ARBA00022898"/>
    </source>
</evidence>
<comment type="caution">
    <text evidence="6">The sequence shown here is derived from an EMBL/GenBank/DDBJ whole genome shotgun (WGS) entry which is preliminary data.</text>
</comment>
<dbReference type="Gene3D" id="3.90.1150.10">
    <property type="entry name" value="Aspartate Aminotransferase, domain 1"/>
    <property type="match status" value="1"/>
</dbReference>
<evidence type="ECO:0000256" key="1">
    <source>
        <dbReference type="ARBA" id="ARBA00001933"/>
    </source>
</evidence>
<accession>A0ABQ3IEJ3</accession>
<dbReference type="NCBIfam" id="NF006569">
    <property type="entry name" value="PRK09082.1"/>
    <property type="match status" value="1"/>
</dbReference>
<name>A0ABQ3IEJ3_9BACT</name>
<dbReference type="InterPro" id="IPR051326">
    <property type="entry name" value="Kynurenine-oxoglutarate_AT"/>
</dbReference>
<evidence type="ECO:0000256" key="3">
    <source>
        <dbReference type="ARBA" id="ARBA00022679"/>
    </source>
</evidence>
<sequence length="393" mass="43985">MKFVKGSSHAYIPTMQIESKLPNVGITIFTKMSKMAQDYGAINLSQGFPDFDVAPELIDRVHYYMKKGMNQYPPMAGVASLRTAIADKVQRCYDVTIKDTEVLVTCGAIEAIFNSIGALVHSGDEVIIMNPAYDAYEVIINLQGAKAVGVNLRPEDYSIDWEAVEQSVTAKTRMIIINSPHNPSGAILTEDDLIALEKITEGTEILVLSDEVYEHIVFDGQEHHSVLRSEKLRKRSVATFSFGKTFHATGWRLGCLVAPESLMAEIVKIHQYNTFTIHAPSQYAVADYLAIPDNYLSISSMYQQKRDFFLEALKDSKFKAIQSNGTYFQLLDYSQINDKPDIEMAEWLTKEVGVAAIPTSVFYQSGEDRNVLRFCFAKNETTLKAAAEKLKDL</sequence>
<dbReference type="Gene3D" id="3.40.640.10">
    <property type="entry name" value="Type I PLP-dependent aspartate aminotransferase-like (Major domain)"/>
    <property type="match status" value="1"/>
</dbReference>
<reference evidence="7" key="1">
    <citation type="journal article" date="2019" name="Int. J. Syst. Evol. Microbiol.">
        <title>The Global Catalogue of Microorganisms (GCM) 10K type strain sequencing project: providing services to taxonomists for standard genome sequencing and annotation.</title>
        <authorList>
            <consortium name="The Broad Institute Genomics Platform"/>
            <consortium name="The Broad Institute Genome Sequencing Center for Infectious Disease"/>
            <person name="Wu L."/>
            <person name="Ma J."/>
        </authorList>
    </citation>
    <scope>NUCLEOTIDE SEQUENCE [LARGE SCALE GENOMIC DNA]</scope>
    <source>
        <strain evidence="7">CGMCC 1.15111</strain>
    </source>
</reference>
<dbReference type="Pfam" id="PF00155">
    <property type="entry name" value="Aminotran_1_2"/>
    <property type="match status" value="1"/>
</dbReference>
<protein>
    <submittedName>
        <fullName evidence="6">Aminotransferase</fullName>
    </submittedName>
</protein>
<dbReference type="SUPFAM" id="SSF53383">
    <property type="entry name" value="PLP-dependent transferases"/>
    <property type="match status" value="1"/>
</dbReference>
<evidence type="ECO:0000256" key="2">
    <source>
        <dbReference type="ARBA" id="ARBA00022576"/>
    </source>
</evidence>
<dbReference type="PANTHER" id="PTHR43807">
    <property type="entry name" value="FI04487P"/>
    <property type="match status" value="1"/>
</dbReference>
<keyword evidence="7" id="KW-1185">Reference proteome</keyword>
<keyword evidence="3" id="KW-0808">Transferase</keyword>
<dbReference type="PANTHER" id="PTHR43807:SF20">
    <property type="entry name" value="FI04487P"/>
    <property type="match status" value="1"/>
</dbReference>
<dbReference type="InterPro" id="IPR004839">
    <property type="entry name" value="Aminotransferase_I/II_large"/>
</dbReference>
<keyword evidence="2 6" id="KW-0032">Aminotransferase</keyword>
<dbReference type="InterPro" id="IPR015421">
    <property type="entry name" value="PyrdxlP-dep_Trfase_major"/>
</dbReference>
<dbReference type="InterPro" id="IPR015424">
    <property type="entry name" value="PyrdxlP-dep_Trfase"/>
</dbReference>
<gene>
    <name evidence="6" type="ORF">GCM10011340_35410</name>
</gene>
<dbReference type="GO" id="GO:0008483">
    <property type="term" value="F:transaminase activity"/>
    <property type="evidence" value="ECO:0007669"/>
    <property type="project" value="UniProtKB-KW"/>
</dbReference>
<keyword evidence="4" id="KW-0663">Pyridoxal phosphate</keyword>